<dbReference type="Pfam" id="PF04830">
    <property type="entry name" value="DUF637"/>
    <property type="match status" value="1"/>
</dbReference>
<reference evidence="2 3" key="1">
    <citation type="submission" date="2020-12" db="EMBL/GenBank/DDBJ databases">
        <title>FDA dAtabase for Regulatory Grade micrObial Sequences (FDA-ARGOS): Supporting development and validation of Infectious Disease Dx tests.</title>
        <authorList>
            <person name="Minogue T."/>
            <person name="Wolcott M."/>
            <person name="Wasieloski L."/>
            <person name="Aguilar W."/>
            <person name="Moore D."/>
            <person name="Jaissle J."/>
            <person name="Tallon L."/>
            <person name="Sadzewicz L."/>
            <person name="Zhao X."/>
            <person name="Boylan J."/>
            <person name="Ott S."/>
            <person name="Bowen H."/>
            <person name="Vavikolanu K."/>
            <person name="Mehta A."/>
            <person name="Aluvathingal J."/>
            <person name="Nadendla S."/>
            <person name="Yan Y."/>
            <person name="Sichtig H."/>
        </authorList>
    </citation>
    <scope>NUCLEOTIDE SEQUENCE [LARGE SCALE GENOMIC DNA]</scope>
    <source>
        <strain evidence="2 3">FDAARGOS_949</strain>
    </source>
</reference>
<evidence type="ECO:0000259" key="1">
    <source>
        <dbReference type="Pfam" id="PF04830"/>
    </source>
</evidence>
<dbReference type="InterPro" id="IPR006915">
    <property type="entry name" value="DUF637_hemagglutn_put"/>
</dbReference>
<organism evidence="2 3">
    <name type="scientific">Burkholderia glumae</name>
    <name type="common">Pseudomonas glumae</name>
    <dbReference type="NCBI Taxonomy" id="337"/>
    <lineage>
        <taxon>Bacteria</taxon>
        <taxon>Pseudomonadati</taxon>
        <taxon>Pseudomonadota</taxon>
        <taxon>Betaproteobacteria</taxon>
        <taxon>Burkholderiales</taxon>
        <taxon>Burkholderiaceae</taxon>
        <taxon>Burkholderia</taxon>
    </lineage>
</organism>
<accession>A0AAP9XZY4</accession>
<dbReference type="AlphaFoldDB" id="A0AAP9XZY4"/>
<dbReference type="EMBL" id="CP065600">
    <property type="protein sequence ID" value="QPQ91249.1"/>
    <property type="molecule type" value="Genomic_DNA"/>
</dbReference>
<feature type="domain" description="DUF637" evidence="1">
    <location>
        <begin position="127"/>
        <end position="281"/>
    </location>
</feature>
<name>A0AAP9XZY4_BURGL</name>
<gene>
    <name evidence="2" type="ORF">I6H06_00670</name>
</gene>
<dbReference type="Proteomes" id="UP000594892">
    <property type="component" value="Chromosome 1"/>
</dbReference>
<evidence type="ECO:0000313" key="3">
    <source>
        <dbReference type="Proteomes" id="UP000594892"/>
    </source>
</evidence>
<protein>
    <submittedName>
        <fullName evidence="2">DUF637 domain-containing protein</fullName>
    </submittedName>
</protein>
<sequence length="519" mass="50262">MRAYDQAGTQALLAQLQSTLGGNFTQKSVSDDLHQDFVKEGGAFGLDQLGMLVVAVAASLATYGAASAAIGTALGAAGGTFATASTAAGVSAGLGNAVLSAAIAGVVSSSASQLVGTGKLDLGSAFEAGAVAAITAGLMNGITYSNQSGLGFTTSPIASGSGVQSLGSLAGVQPVMGTSVNQAASSTATLIEERGLAMLASGVINAGVGTAIEGGSFLSALKGSLVSEVAAVGANAIGDEANVKGSPIEAGSPAYWLAHAALGCASSAALGTGCAGGAIGGAASAAFSPDFIKAIDPTAAVLDSGQQAALAGFATLLGGGLAGLAGANVQGAATAAQNEALNNSGAPGHQGGVHLHFNPDGTESLSSEIEKDAVPIVPQGMSSVQDEENDNFVVGAGPLVGGLGSGAATNSGTVGAVSAQNVATASQLAQQLQLESANSPFTVSGTLTQGAIDSSTQIFPPGSMGNPAIPEGFGKYTTSTYQSPAGNFQVHFYMNPTTGQVYYGLDYKAIFNNVSGVPK</sequence>
<proteinExistence type="predicted"/>
<evidence type="ECO:0000313" key="2">
    <source>
        <dbReference type="EMBL" id="QPQ91249.1"/>
    </source>
</evidence>